<feature type="domain" description="GHMP kinase N-terminal" evidence="4">
    <location>
        <begin position="92"/>
        <end position="175"/>
    </location>
</feature>
<dbReference type="InterPro" id="IPR036554">
    <property type="entry name" value="GHMP_kinase_C_sf"/>
</dbReference>
<dbReference type="SUPFAM" id="SSF54211">
    <property type="entry name" value="Ribosomal protein S5 domain 2-like"/>
    <property type="match status" value="1"/>
</dbReference>
<evidence type="ECO:0000256" key="1">
    <source>
        <dbReference type="ARBA" id="ARBA00022741"/>
    </source>
</evidence>
<proteinExistence type="predicted"/>
<dbReference type="Proteomes" id="UP000603545">
    <property type="component" value="Unassembled WGS sequence"/>
</dbReference>
<evidence type="ECO:0000313" key="5">
    <source>
        <dbReference type="EMBL" id="MBC8199727.1"/>
    </source>
</evidence>
<name>A0A8J6N829_9BACT</name>
<evidence type="ECO:0000256" key="3">
    <source>
        <dbReference type="ARBA" id="ARBA00022840"/>
    </source>
</evidence>
<gene>
    <name evidence="5" type="ORF">H8E80_06750</name>
</gene>
<evidence type="ECO:0000256" key="2">
    <source>
        <dbReference type="ARBA" id="ARBA00022777"/>
    </source>
</evidence>
<dbReference type="PRINTS" id="PR00959">
    <property type="entry name" value="MEVGALKINASE"/>
</dbReference>
<dbReference type="Gene3D" id="3.30.230.120">
    <property type="match status" value="1"/>
</dbReference>
<comment type="caution">
    <text evidence="5">The sequence shown here is derived from an EMBL/GenBank/DDBJ whole genome shotgun (WGS) entry which is preliminary data.</text>
</comment>
<dbReference type="GO" id="GO:0005829">
    <property type="term" value="C:cytosol"/>
    <property type="evidence" value="ECO:0007669"/>
    <property type="project" value="TreeGrafter"/>
</dbReference>
<reference evidence="5 6" key="1">
    <citation type="submission" date="2020-08" db="EMBL/GenBank/DDBJ databases">
        <title>Bridging the membrane lipid divide: bacteria of the FCB group superphylum have the potential to synthesize archaeal ether lipids.</title>
        <authorList>
            <person name="Villanueva L."/>
            <person name="Von Meijenfeldt F.A.B."/>
            <person name="Westbye A.B."/>
            <person name="Yadav S."/>
            <person name="Hopmans E.C."/>
            <person name="Dutilh B.E."/>
            <person name="Sinninghe Damste J.S."/>
        </authorList>
    </citation>
    <scope>NUCLEOTIDE SEQUENCE [LARGE SCALE GENOMIC DNA]</scope>
    <source>
        <strain evidence="5">NIOZ-UU82</strain>
    </source>
</reference>
<dbReference type="Pfam" id="PF00288">
    <property type="entry name" value="GHMP_kinases_N"/>
    <property type="match status" value="1"/>
</dbReference>
<dbReference type="GO" id="GO:0006012">
    <property type="term" value="P:galactose metabolic process"/>
    <property type="evidence" value="ECO:0007669"/>
    <property type="project" value="TreeGrafter"/>
</dbReference>
<keyword evidence="2" id="KW-0418">Kinase</keyword>
<accession>A0A8J6N829</accession>
<organism evidence="5 6">
    <name type="scientific">Candidatus Desulfaltia bathyphila</name>
    <dbReference type="NCBI Taxonomy" id="2841697"/>
    <lineage>
        <taxon>Bacteria</taxon>
        <taxon>Pseudomonadati</taxon>
        <taxon>Thermodesulfobacteriota</taxon>
        <taxon>Desulfobacteria</taxon>
        <taxon>Desulfobacterales</taxon>
        <taxon>Desulfobacterales incertae sedis</taxon>
        <taxon>Candidatus Desulfaltia</taxon>
    </lineage>
</organism>
<dbReference type="InterPro" id="IPR006204">
    <property type="entry name" value="GHMP_kinase_N_dom"/>
</dbReference>
<keyword evidence="3" id="KW-0067">ATP-binding</keyword>
<evidence type="ECO:0000313" key="6">
    <source>
        <dbReference type="Proteomes" id="UP000603545"/>
    </source>
</evidence>
<dbReference type="SUPFAM" id="SSF55060">
    <property type="entry name" value="GHMP Kinase, C-terminal domain"/>
    <property type="match status" value="1"/>
</dbReference>
<evidence type="ECO:0000259" key="4">
    <source>
        <dbReference type="Pfam" id="PF00288"/>
    </source>
</evidence>
<dbReference type="PANTHER" id="PTHR10457">
    <property type="entry name" value="MEVALONATE KINASE/GALACTOKINASE"/>
    <property type="match status" value="1"/>
</dbReference>
<dbReference type="InterPro" id="IPR020568">
    <property type="entry name" value="Ribosomal_Su5_D2-typ_SF"/>
</dbReference>
<dbReference type="AlphaFoldDB" id="A0A8J6N829"/>
<dbReference type="EMBL" id="JACNLL010000063">
    <property type="protein sequence ID" value="MBC8199727.1"/>
    <property type="molecule type" value="Genomic_DNA"/>
</dbReference>
<sequence>MQSIRGILEAGQIEASAPCRIDMGGTLDISSFYYPLRHLSPCTFNIAVNLRTRVCLFPYKKGIVKISSMGFKSAKYPLDKAPFNHPLGLMFAIAAYFGAEGVHIDVDSSSPPRSALGGSSAAAVALIAAFSRLGQMQTLNPMPRRKIALLAHALEESVAGVPCGLQDQLAAVYGGVNAWYWPAIINGPSFRKKTIVKKAFHKNLNKHLLLAYCGIPHESKNINKRWVEQFISGKYRKLWAEIILCTQRFNDALFEKNFKKACASMNIETAIRRKMTPDVLDKMGAKLVDLAVKNRCGARFTGAGGGGCIWAIGEIDDIDRLKDIWGKALLSRKEACLLDVDIDSKGLVVN</sequence>
<keyword evidence="1" id="KW-0547">Nucleotide-binding</keyword>
<dbReference type="PANTHER" id="PTHR10457:SF7">
    <property type="entry name" value="GALACTOKINASE-RELATED"/>
    <property type="match status" value="1"/>
</dbReference>
<protein>
    <submittedName>
        <fullName evidence="5">Galactokinase</fullName>
    </submittedName>
</protein>
<dbReference type="GO" id="GO:0004335">
    <property type="term" value="F:galactokinase activity"/>
    <property type="evidence" value="ECO:0007669"/>
    <property type="project" value="TreeGrafter"/>
</dbReference>
<dbReference type="GO" id="GO:0005524">
    <property type="term" value="F:ATP binding"/>
    <property type="evidence" value="ECO:0007669"/>
    <property type="project" value="UniProtKB-KW"/>
</dbReference>
<keyword evidence="2" id="KW-0808">Transferase</keyword>